<feature type="transmembrane region" description="Helical" evidence="6">
    <location>
        <begin position="59"/>
        <end position="82"/>
    </location>
</feature>
<feature type="transmembrane region" description="Helical" evidence="6">
    <location>
        <begin position="449"/>
        <end position="467"/>
    </location>
</feature>
<dbReference type="PANTHER" id="PTHR45649:SF26">
    <property type="entry name" value="OS04G0435100 PROTEIN"/>
    <property type="match status" value="1"/>
</dbReference>
<evidence type="ECO:0000313" key="8">
    <source>
        <dbReference type="Proteomes" id="UP000326202"/>
    </source>
</evidence>
<dbReference type="AlphaFoldDB" id="A0A5J6MVI8"/>
<dbReference type="Gene3D" id="1.20.1740.10">
    <property type="entry name" value="Amino acid/polyamine transporter I"/>
    <property type="match status" value="1"/>
</dbReference>
<dbReference type="Pfam" id="PF13520">
    <property type="entry name" value="AA_permease_2"/>
    <property type="match status" value="1"/>
</dbReference>
<feature type="transmembrane region" description="Helical" evidence="6">
    <location>
        <begin position="210"/>
        <end position="228"/>
    </location>
</feature>
<organism evidence="7 8">
    <name type="scientific">Hypericibacter terrae</name>
    <dbReference type="NCBI Taxonomy" id="2602015"/>
    <lineage>
        <taxon>Bacteria</taxon>
        <taxon>Pseudomonadati</taxon>
        <taxon>Pseudomonadota</taxon>
        <taxon>Alphaproteobacteria</taxon>
        <taxon>Rhodospirillales</taxon>
        <taxon>Dongiaceae</taxon>
        <taxon>Hypericibacter</taxon>
    </lineage>
</organism>
<dbReference type="InterPro" id="IPR002293">
    <property type="entry name" value="AA/rel_permease1"/>
</dbReference>
<evidence type="ECO:0000313" key="7">
    <source>
        <dbReference type="EMBL" id="QEX18786.1"/>
    </source>
</evidence>
<dbReference type="EMBL" id="CP042906">
    <property type="protein sequence ID" value="QEX18786.1"/>
    <property type="molecule type" value="Genomic_DNA"/>
</dbReference>
<gene>
    <name evidence="7" type="ORF">FRZ44_40970</name>
</gene>
<evidence type="ECO:0000256" key="1">
    <source>
        <dbReference type="ARBA" id="ARBA00004141"/>
    </source>
</evidence>
<evidence type="ECO:0000256" key="6">
    <source>
        <dbReference type="SAM" id="Phobius"/>
    </source>
</evidence>
<evidence type="ECO:0000256" key="4">
    <source>
        <dbReference type="ARBA" id="ARBA00022989"/>
    </source>
</evidence>
<dbReference type="GO" id="GO:0016020">
    <property type="term" value="C:membrane"/>
    <property type="evidence" value="ECO:0007669"/>
    <property type="project" value="UniProtKB-SubCell"/>
</dbReference>
<keyword evidence="5 6" id="KW-0472">Membrane</keyword>
<dbReference type="RefSeq" id="WP_225308367.1">
    <property type="nucleotide sequence ID" value="NZ_CP042906.1"/>
</dbReference>
<feature type="transmembrane region" description="Helical" evidence="6">
    <location>
        <begin position="138"/>
        <end position="159"/>
    </location>
</feature>
<feature type="transmembrane region" description="Helical" evidence="6">
    <location>
        <begin position="378"/>
        <end position="401"/>
    </location>
</feature>
<feature type="transmembrane region" description="Helical" evidence="6">
    <location>
        <begin position="352"/>
        <end position="372"/>
    </location>
</feature>
<accession>A0A5J6MVI8</accession>
<dbReference type="PANTHER" id="PTHR45649">
    <property type="entry name" value="AMINO-ACID PERMEASE BAT1"/>
    <property type="match status" value="1"/>
</dbReference>
<dbReference type="GO" id="GO:0022857">
    <property type="term" value="F:transmembrane transporter activity"/>
    <property type="evidence" value="ECO:0007669"/>
    <property type="project" value="InterPro"/>
</dbReference>
<dbReference type="KEGG" id="htq:FRZ44_40970"/>
<evidence type="ECO:0000256" key="5">
    <source>
        <dbReference type="ARBA" id="ARBA00023136"/>
    </source>
</evidence>
<feature type="transmembrane region" description="Helical" evidence="6">
    <location>
        <begin position="28"/>
        <end position="53"/>
    </location>
</feature>
<proteinExistence type="predicted"/>
<keyword evidence="2" id="KW-0813">Transport</keyword>
<sequence length="476" mass="50655">MTERPLDAEDRVIAGFGYKPQFKRVLGLFADFSLGYSYMSPLAGFYALFAFALTVAGPAYFWTMPVILFGQVLVAMVFAEASSQYPIAGGVYQWARRLVGPRWGFLTAFMYLLALLATNAGLAYGGAPYLAALFGYEVSPFTNAIGALAMIIIAAAINFGGTKLLAKGVEAGVWAGLIGLGFAGIYLLLFGQVQPWSVLFQNFGAGSDNYVAALFAASLIGIWIIFGFEACGDLGEEVQEASHKIPRAMMLTMLVGGVSTLVIGLGMTLAVPDMQGAVSGTVANPAEAVLLANFGPIGAKLGIIMLVIIIVSAAAAIMASTSRLLFSMARDRLVFGHNMLAKIDEKRGLPNAAIMAATVVPCIIILLGMFSSNAITQLISFATAGIYTSFHMVVGGALYARLKGWKPAGSFKLGSWGLLLNALALAFGIVMILNLMWPRTPDVPWYLNYIIPLSVLFIFVLGLLQLGNVTRQSNAR</sequence>
<keyword evidence="3 6" id="KW-0812">Transmembrane</keyword>
<protein>
    <submittedName>
        <fullName evidence="7">Amino acid permease</fullName>
    </submittedName>
</protein>
<feature type="transmembrane region" description="Helical" evidence="6">
    <location>
        <begin position="103"/>
        <end position="126"/>
    </location>
</feature>
<evidence type="ECO:0000256" key="2">
    <source>
        <dbReference type="ARBA" id="ARBA00022448"/>
    </source>
</evidence>
<feature type="transmembrane region" description="Helical" evidence="6">
    <location>
        <begin position="301"/>
        <end position="326"/>
    </location>
</feature>
<name>A0A5J6MVI8_9PROT</name>
<evidence type="ECO:0000256" key="3">
    <source>
        <dbReference type="ARBA" id="ARBA00022692"/>
    </source>
</evidence>
<dbReference type="Proteomes" id="UP000326202">
    <property type="component" value="Chromosome"/>
</dbReference>
<feature type="transmembrane region" description="Helical" evidence="6">
    <location>
        <begin position="171"/>
        <end position="190"/>
    </location>
</feature>
<keyword evidence="8" id="KW-1185">Reference proteome</keyword>
<keyword evidence="4 6" id="KW-1133">Transmembrane helix</keyword>
<feature type="transmembrane region" description="Helical" evidence="6">
    <location>
        <begin position="248"/>
        <end position="271"/>
    </location>
</feature>
<feature type="transmembrane region" description="Helical" evidence="6">
    <location>
        <begin position="413"/>
        <end position="437"/>
    </location>
</feature>
<dbReference type="PIRSF" id="PIRSF006060">
    <property type="entry name" value="AA_transporter"/>
    <property type="match status" value="1"/>
</dbReference>
<comment type="subcellular location">
    <subcellularLocation>
        <location evidence="1">Membrane</location>
        <topology evidence="1">Multi-pass membrane protein</topology>
    </subcellularLocation>
</comment>
<reference evidence="7 8" key="1">
    <citation type="submission" date="2019-08" db="EMBL/GenBank/DDBJ databases">
        <title>Hyperibacter terrae gen. nov., sp. nov. and Hyperibacter viscosus sp. nov., two new members in the family Rhodospirillaceae isolated from the rhizosphere of Hypericum perforatum.</title>
        <authorList>
            <person name="Noviana Z."/>
        </authorList>
    </citation>
    <scope>NUCLEOTIDE SEQUENCE [LARGE SCALE GENOMIC DNA]</scope>
    <source>
        <strain evidence="7 8">R5913</strain>
    </source>
</reference>